<name>A0A498MHL0_LABRO</name>
<sequence>MAEWLEFLPDEKISLVENKDIRALTPMAYHLWPQMVKADAGFNLHSQQHCQCVPGQVRPLSVEVEFQLRPDVFQHSRGTQNKPTLISTVISGQSITSGRGEKHKRKNRRHKTTRLAPSSPSAAASDPSAAVQANGVKFVKLSCAWRGSDSH</sequence>
<gene>
    <name evidence="3" type="ORF">ROHU_025974</name>
    <name evidence="2" type="ORF">ROHU_032092</name>
</gene>
<dbReference type="EMBL" id="QBIY01012698">
    <property type="protein sequence ID" value="RXN18834.1"/>
    <property type="molecule type" value="Genomic_DNA"/>
</dbReference>
<feature type="compositionally biased region" description="Basic residues" evidence="1">
    <location>
        <begin position="101"/>
        <end position="113"/>
    </location>
</feature>
<dbReference type="Proteomes" id="UP000290572">
    <property type="component" value="Unassembled WGS sequence"/>
</dbReference>
<proteinExistence type="predicted"/>
<evidence type="ECO:0000313" key="2">
    <source>
        <dbReference type="EMBL" id="RXN07892.1"/>
    </source>
</evidence>
<feature type="region of interest" description="Disordered" evidence="1">
    <location>
        <begin position="91"/>
        <end position="130"/>
    </location>
</feature>
<reference evidence="3 4" key="1">
    <citation type="submission" date="2018-03" db="EMBL/GenBank/DDBJ databases">
        <title>Draft genome sequence of Rohu Carp (Labeo rohita).</title>
        <authorList>
            <person name="Das P."/>
            <person name="Kushwaha B."/>
            <person name="Joshi C.G."/>
            <person name="Kumar D."/>
            <person name="Nagpure N.S."/>
            <person name="Sahoo L."/>
            <person name="Das S.P."/>
            <person name="Bit A."/>
            <person name="Patnaik S."/>
            <person name="Meher P.K."/>
            <person name="Jayasankar P."/>
            <person name="Koringa P.G."/>
            <person name="Patel N.V."/>
            <person name="Hinsu A.T."/>
            <person name="Kumar R."/>
            <person name="Pandey M."/>
            <person name="Agarwal S."/>
            <person name="Srivastava S."/>
            <person name="Singh M."/>
            <person name="Iquebal M.A."/>
            <person name="Jaiswal S."/>
            <person name="Angadi U.B."/>
            <person name="Kumar N."/>
            <person name="Raza M."/>
            <person name="Shah T.M."/>
            <person name="Rai A."/>
            <person name="Jena J.K."/>
        </authorList>
    </citation>
    <scope>NUCLEOTIDE SEQUENCE [LARGE SCALE GENOMIC DNA]</scope>
    <source>
        <strain evidence="3">DASCIFA01</strain>
        <tissue evidence="3">Testis</tissue>
    </source>
</reference>
<accession>A0A498MHL0</accession>
<comment type="caution">
    <text evidence="3">The sequence shown here is derived from an EMBL/GenBank/DDBJ whole genome shotgun (WGS) entry which is preliminary data.</text>
</comment>
<organism evidence="3 4">
    <name type="scientific">Labeo rohita</name>
    <name type="common">Indian major carp</name>
    <name type="synonym">Cyprinus rohita</name>
    <dbReference type="NCBI Taxonomy" id="84645"/>
    <lineage>
        <taxon>Eukaryota</taxon>
        <taxon>Metazoa</taxon>
        <taxon>Chordata</taxon>
        <taxon>Craniata</taxon>
        <taxon>Vertebrata</taxon>
        <taxon>Euteleostomi</taxon>
        <taxon>Actinopterygii</taxon>
        <taxon>Neopterygii</taxon>
        <taxon>Teleostei</taxon>
        <taxon>Ostariophysi</taxon>
        <taxon>Cypriniformes</taxon>
        <taxon>Cyprinidae</taxon>
        <taxon>Labeoninae</taxon>
        <taxon>Labeonini</taxon>
        <taxon>Labeo</taxon>
    </lineage>
</organism>
<keyword evidence="4" id="KW-1185">Reference proteome</keyword>
<evidence type="ECO:0000256" key="1">
    <source>
        <dbReference type="SAM" id="MobiDB-lite"/>
    </source>
</evidence>
<protein>
    <submittedName>
        <fullName evidence="3">Uncharacterized protein</fullName>
    </submittedName>
</protein>
<dbReference type="AlphaFoldDB" id="A0A498MHL0"/>
<evidence type="ECO:0000313" key="3">
    <source>
        <dbReference type="EMBL" id="RXN18834.1"/>
    </source>
</evidence>
<evidence type="ECO:0000313" key="4">
    <source>
        <dbReference type="Proteomes" id="UP000290572"/>
    </source>
</evidence>
<feature type="compositionally biased region" description="Low complexity" evidence="1">
    <location>
        <begin position="114"/>
        <end position="130"/>
    </location>
</feature>
<dbReference type="EMBL" id="QBIY01013335">
    <property type="protein sequence ID" value="RXN07892.1"/>
    <property type="molecule type" value="Genomic_DNA"/>
</dbReference>